<keyword evidence="3" id="KW-1185">Reference proteome</keyword>
<proteinExistence type="predicted"/>
<protein>
    <recommendedName>
        <fullName evidence="4">DUF2029 domain-containing protein</fullName>
    </recommendedName>
</protein>
<name>A0ABQ2P7G8_9NEIS</name>
<feature type="transmembrane region" description="Helical" evidence="1">
    <location>
        <begin position="194"/>
        <end position="213"/>
    </location>
</feature>
<keyword evidence="1" id="KW-0472">Membrane</keyword>
<feature type="transmembrane region" description="Helical" evidence="1">
    <location>
        <begin position="225"/>
        <end position="241"/>
    </location>
</feature>
<evidence type="ECO:0000313" key="3">
    <source>
        <dbReference type="Proteomes" id="UP000637267"/>
    </source>
</evidence>
<feature type="transmembrane region" description="Helical" evidence="1">
    <location>
        <begin position="247"/>
        <end position="264"/>
    </location>
</feature>
<keyword evidence="1" id="KW-0812">Transmembrane</keyword>
<feature type="transmembrane region" description="Helical" evidence="1">
    <location>
        <begin position="133"/>
        <end position="154"/>
    </location>
</feature>
<organism evidence="2 3">
    <name type="scientific">Silvimonas iriomotensis</name>
    <dbReference type="NCBI Taxonomy" id="449662"/>
    <lineage>
        <taxon>Bacteria</taxon>
        <taxon>Pseudomonadati</taxon>
        <taxon>Pseudomonadota</taxon>
        <taxon>Betaproteobacteria</taxon>
        <taxon>Neisseriales</taxon>
        <taxon>Chitinibacteraceae</taxon>
        <taxon>Silvimonas</taxon>
    </lineage>
</organism>
<feature type="transmembrane region" description="Helical" evidence="1">
    <location>
        <begin position="333"/>
        <end position="351"/>
    </location>
</feature>
<evidence type="ECO:0000256" key="1">
    <source>
        <dbReference type="SAM" id="Phobius"/>
    </source>
</evidence>
<evidence type="ECO:0008006" key="4">
    <source>
        <dbReference type="Google" id="ProtNLM"/>
    </source>
</evidence>
<dbReference type="Proteomes" id="UP000637267">
    <property type="component" value="Unassembled WGS sequence"/>
</dbReference>
<dbReference type="RefSeq" id="WP_188703610.1">
    <property type="nucleotide sequence ID" value="NZ_BMLX01000002.1"/>
</dbReference>
<feature type="transmembrane region" description="Helical" evidence="1">
    <location>
        <begin position="34"/>
        <end position="55"/>
    </location>
</feature>
<feature type="transmembrane region" description="Helical" evidence="1">
    <location>
        <begin position="358"/>
        <end position="377"/>
    </location>
</feature>
<reference evidence="3" key="1">
    <citation type="journal article" date="2019" name="Int. J. Syst. Evol. Microbiol.">
        <title>The Global Catalogue of Microorganisms (GCM) 10K type strain sequencing project: providing services to taxonomists for standard genome sequencing and annotation.</title>
        <authorList>
            <consortium name="The Broad Institute Genomics Platform"/>
            <consortium name="The Broad Institute Genome Sequencing Center for Infectious Disease"/>
            <person name="Wu L."/>
            <person name="Ma J."/>
        </authorList>
    </citation>
    <scope>NUCLEOTIDE SEQUENCE [LARGE SCALE GENOMIC DNA]</scope>
    <source>
        <strain evidence="3">CGMCC 1.8859</strain>
    </source>
</reference>
<comment type="caution">
    <text evidence="2">The sequence shown here is derived from an EMBL/GenBank/DDBJ whole genome shotgun (WGS) entry which is preliminary data.</text>
</comment>
<accession>A0ABQ2P7G8</accession>
<feature type="transmembrane region" description="Helical" evidence="1">
    <location>
        <begin position="166"/>
        <end position="188"/>
    </location>
</feature>
<keyword evidence="1" id="KW-1133">Transmembrane helix</keyword>
<sequence length="390" mass="43371">MNMIAQTTGIASGKAADKAESRAWLMLRTVLRRLPVVMLLVCCTAAAYSSFFAQWGFCGLVNKEPCILQATMDGTAKRPWVYRRLIVESGMWIDQHMPAGLHERLVTQLGEHNLGDFYNGAKAAAGPGPGVNLAFYVVYVLGYCAFLMAAVAVWRVAEAWTQDRIASLLAALVLVLAYPIVLTVGGNFYDFGEIMFFSLGAWAAVAGSPWWILLLAPLGTYNKESYFFFLVTLLPIWQARIGTRAALFWTGAGVFLSGCVYLMIKARYVGNPGGPIEVHWRDQLDYYRHFRHFGQFEFHYGLLLPKGFNLINIALVAQLLLASWKLAPPVLLRHFKLAALINIPLFFFLCYPAELRNLSLMFVALTCLLACAFSAMFKRFYSPGQIAAGA</sequence>
<gene>
    <name evidence="2" type="ORF">GCM10010970_14390</name>
</gene>
<evidence type="ECO:0000313" key="2">
    <source>
        <dbReference type="EMBL" id="GGP20271.1"/>
    </source>
</evidence>
<dbReference type="EMBL" id="BMLX01000002">
    <property type="protein sequence ID" value="GGP20271.1"/>
    <property type="molecule type" value="Genomic_DNA"/>
</dbReference>
<feature type="transmembrane region" description="Helical" evidence="1">
    <location>
        <begin position="308"/>
        <end position="327"/>
    </location>
</feature>